<dbReference type="RefSeq" id="WP_182544326.1">
    <property type="nucleotide sequence ID" value="NZ_JACGWZ010000003.1"/>
</dbReference>
<dbReference type="GO" id="GO:0003676">
    <property type="term" value="F:nucleic acid binding"/>
    <property type="evidence" value="ECO:0007669"/>
    <property type="project" value="InterPro"/>
</dbReference>
<dbReference type="GO" id="GO:0008168">
    <property type="term" value="F:methyltransferase activity"/>
    <property type="evidence" value="ECO:0007669"/>
    <property type="project" value="InterPro"/>
</dbReference>
<keyword evidence="4" id="KW-1185">Reference proteome</keyword>
<evidence type="ECO:0000256" key="1">
    <source>
        <dbReference type="SAM" id="MobiDB-lite"/>
    </source>
</evidence>
<comment type="caution">
    <text evidence="3">The sequence shown here is derived from an EMBL/GenBank/DDBJ whole genome shotgun (WGS) entry which is preliminary data.</text>
</comment>
<dbReference type="CDD" id="cd02440">
    <property type="entry name" value="AdoMet_MTases"/>
    <property type="match status" value="1"/>
</dbReference>
<dbReference type="PANTHER" id="PTHR23290">
    <property type="entry name" value="RRNA N6-ADENOSINE-METHYLTRANSFERASE METTL5"/>
    <property type="match status" value="1"/>
</dbReference>
<dbReference type="InterPro" id="IPR051720">
    <property type="entry name" value="rRNA_MeTrfase/Polyamine_Synth"/>
</dbReference>
<dbReference type="InterPro" id="IPR002052">
    <property type="entry name" value="DNA_methylase_N6_adenine_CS"/>
</dbReference>
<dbReference type="Gene3D" id="3.40.50.150">
    <property type="entry name" value="Vaccinia Virus protein VP39"/>
    <property type="match status" value="1"/>
</dbReference>
<dbReference type="PANTHER" id="PTHR23290:SF0">
    <property type="entry name" value="RRNA N6-ADENOSINE-METHYLTRANSFERASE METTL5"/>
    <property type="match status" value="1"/>
</dbReference>
<name>A0A839DXY5_9PSEU</name>
<reference evidence="3 4" key="1">
    <citation type="submission" date="2020-07" db="EMBL/GenBank/DDBJ databases">
        <title>Sequencing the genomes of 1000 actinobacteria strains.</title>
        <authorList>
            <person name="Klenk H.-P."/>
        </authorList>
    </citation>
    <scope>NUCLEOTIDE SEQUENCE [LARGE SCALE GENOMIC DNA]</scope>
    <source>
        <strain evidence="3 4">DSM 45975</strain>
    </source>
</reference>
<evidence type="ECO:0000313" key="4">
    <source>
        <dbReference type="Proteomes" id="UP000569329"/>
    </source>
</evidence>
<proteinExistence type="predicted"/>
<dbReference type="Pfam" id="PF01861">
    <property type="entry name" value="BpsA_C"/>
    <property type="match status" value="1"/>
</dbReference>
<dbReference type="AlphaFoldDB" id="A0A839DXY5"/>
<dbReference type="GO" id="GO:0006596">
    <property type="term" value="P:polyamine biosynthetic process"/>
    <property type="evidence" value="ECO:0007669"/>
    <property type="project" value="TreeGrafter"/>
</dbReference>
<dbReference type="InterPro" id="IPR029063">
    <property type="entry name" value="SAM-dependent_MTases_sf"/>
</dbReference>
<dbReference type="Proteomes" id="UP000569329">
    <property type="component" value="Unassembled WGS sequence"/>
</dbReference>
<evidence type="ECO:0000313" key="3">
    <source>
        <dbReference type="EMBL" id="MBA8825086.1"/>
    </source>
</evidence>
<sequence length="514" mass="55851">MSTGQSSEEPTAPIDAVQARIRAAGVLARPLRRVLALLAEGPHSLDELVRIPAVPHRTVAELLAAAGDDVDAGGDAYRLTSEASGRYRARFALDAARPEGEHLDRIRDFVASGPTPAGALDHVTATPETALRRAEWLRDNYELHETRLLCLGDHDLTSLAVCLVEPSVHVTVLDLDERVLAHIDNVAAEHGFDVHTLHADLRFGVPPIARENADLVFTDPPYTPEGVGLFAARAVECVADANSRVLIAYGFSHRTPALGHKVQQELLRLGMVFEAILPGFHSYEGAQAIGSASDLYVCHPTGHTRRLAGKQPPGIYTHGNQAVESSQEEPSEEFLGRLGELTGTEVRGLRPAGWDRPLKNRREYSVFDLRADPGPWLLRMLLACNSESAAFLVGNRHHDIIGEHAQQALADVVAAKYHLRFHRSGPDATHAVVFAEPPSRSRGLAAHLLWRAHGKVGNTWREALISEATASGAELSKREAAERVAGLVQHPGDLEARLVDLPRHRLAALLHTEA</sequence>
<dbReference type="InterPro" id="IPR002723">
    <property type="entry name" value="BpsA_C"/>
</dbReference>
<gene>
    <name evidence="3" type="ORF">FHX42_002437</name>
</gene>
<dbReference type="SUPFAM" id="SSF53335">
    <property type="entry name" value="S-adenosyl-L-methionine-dependent methyltransferases"/>
    <property type="match status" value="1"/>
</dbReference>
<feature type="region of interest" description="Disordered" evidence="1">
    <location>
        <begin position="307"/>
        <end position="333"/>
    </location>
</feature>
<feature type="domain" description="N(4)-bis(aminopropyl)spermidine synthase C-terminal" evidence="2">
    <location>
        <begin position="103"/>
        <end position="288"/>
    </location>
</feature>
<protein>
    <recommendedName>
        <fullName evidence="2">N(4)-bis(aminopropyl)spermidine synthase C-terminal domain-containing protein</fullName>
    </recommendedName>
</protein>
<dbReference type="GO" id="GO:0032259">
    <property type="term" value="P:methylation"/>
    <property type="evidence" value="ECO:0007669"/>
    <property type="project" value="InterPro"/>
</dbReference>
<accession>A0A839DXY5</accession>
<dbReference type="PROSITE" id="PS00092">
    <property type="entry name" value="N6_MTASE"/>
    <property type="match status" value="1"/>
</dbReference>
<dbReference type="EMBL" id="JACGWZ010000003">
    <property type="protein sequence ID" value="MBA8825086.1"/>
    <property type="molecule type" value="Genomic_DNA"/>
</dbReference>
<organism evidence="3 4">
    <name type="scientific">Halosaccharopolyspora lacisalsi</name>
    <dbReference type="NCBI Taxonomy" id="1000566"/>
    <lineage>
        <taxon>Bacteria</taxon>
        <taxon>Bacillati</taxon>
        <taxon>Actinomycetota</taxon>
        <taxon>Actinomycetes</taxon>
        <taxon>Pseudonocardiales</taxon>
        <taxon>Pseudonocardiaceae</taxon>
        <taxon>Halosaccharopolyspora</taxon>
    </lineage>
</organism>
<evidence type="ECO:0000259" key="2">
    <source>
        <dbReference type="Pfam" id="PF01861"/>
    </source>
</evidence>